<dbReference type="AlphaFoldDB" id="A0A9P4URR2"/>
<evidence type="ECO:0000313" key="2">
    <source>
        <dbReference type="EMBL" id="KAF2725922.1"/>
    </source>
</evidence>
<comment type="caution">
    <text evidence="2">The sequence shown here is derived from an EMBL/GenBank/DDBJ whole genome shotgun (WGS) entry which is preliminary data.</text>
</comment>
<evidence type="ECO:0000313" key="3">
    <source>
        <dbReference type="Proteomes" id="UP000799441"/>
    </source>
</evidence>
<proteinExistence type="predicted"/>
<name>A0A9P4URR2_9PEZI</name>
<protein>
    <recommendedName>
        <fullName evidence="1">Azaphilone pigments biosynthesis cluster protein L N-terminal domain-containing protein</fullName>
    </recommendedName>
</protein>
<dbReference type="Pfam" id="PF17111">
    <property type="entry name" value="PigL_N"/>
    <property type="match status" value="1"/>
</dbReference>
<reference evidence="2" key="1">
    <citation type="journal article" date="2020" name="Stud. Mycol.">
        <title>101 Dothideomycetes genomes: a test case for predicting lifestyles and emergence of pathogens.</title>
        <authorList>
            <person name="Haridas S."/>
            <person name="Albert R."/>
            <person name="Binder M."/>
            <person name="Bloem J."/>
            <person name="Labutti K."/>
            <person name="Salamov A."/>
            <person name="Andreopoulos B."/>
            <person name="Baker S."/>
            <person name="Barry K."/>
            <person name="Bills G."/>
            <person name="Bluhm B."/>
            <person name="Cannon C."/>
            <person name="Castanera R."/>
            <person name="Culley D."/>
            <person name="Daum C."/>
            <person name="Ezra D."/>
            <person name="Gonzalez J."/>
            <person name="Henrissat B."/>
            <person name="Kuo A."/>
            <person name="Liang C."/>
            <person name="Lipzen A."/>
            <person name="Lutzoni F."/>
            <person name="Magnuson J."/>
            <person name="Mondo S."/>
            <person name="Nolan M."/>
            <person name="Ohm R."/>
            <person name="Pangilinan J."/>
            <person name="Park H.-J."/>
            <person name="Ramirez L."/>
            <person name="Alfaro M."/>
            <person name="Sun H."/>
            <person name="Tritt A."/>
            <person name="Yoshinaga Y."/>
            <person name="Zwiers L.-H."/>
            <person name="Turgeon B."/>
            <person name="Goodwin S."/>
            <person name="Spatafora J."/>
            <person name="Crous P."/>
            <person name="Grigoriev I."/>
        </authorList>
    </citation>
    <scope>NUCLEOTIDE SEQUENCE</scope>
    <source>
        <strain evidence="2">CBS 116435</strain>
    </source>
</reference>
<keyword evidence="3" id="KW-1185">Reference proteome</keyword>
<gene>
    <name evidence="2" type="ORF">K431DRAFT_259744</name>
</gene>
<accession>A0A9P4URR2</accession>
<sequence length="274" mass="29845">MADPLSISTGIVSLVVPALHGARLLLTDVHKIIDAPEAIGRLGEDVDSVYANLTVLQNIEAPVWDSLGTVVAEHAKATITSCKLACDTIRLDIQQWTGTSPGENVSWRDRVTVGFFKEHHLRAASSQMQTHKLTLGSLVGTATLYSSLRGSHLTEDLRSGIVSQQNCTVAAIESIQTQVAVVERSLAEVRSSSSESSANEEDVDMEAAIGQIEELMEVLQSSQTLLRELLSKYQTKDIEKVCAANRPTQITFGRNYRGMQMGINHGSITWNSDR</sequence>
<dbReference type="OrthoDB" id="432483at2759"/>
<organism evidence="2 3">
    <name type="scientific">Polychaeton citri CBS 116435</name>
    <dbReference type="NCBI Taxonomy" id="1314669"/>
    <lineage>
        <taxon>Eukaryota</taxon>
        <taxon>Fungi</taxon>
        <taxon>Dikarya</taxon>
        <taxon>Ascomycota</taxon>
        <taxon>Pezizomycotina</taxon>
        <taxon>Dothideomycetes</taxon>
        <taxon>Dothideomycetidae</taxon>
        <taxon>Capnodiales</taxon>
        <taxon>Capnodiaceae</taxon>
        <taxon>Polychaeton</taxon>
    </lineage>
</organism>
<evidence type="ECO:0000259" key="1">
    <source>
        <dbReference type="Pfam" id="PF17111"/>
    </source>
</evidence>
<feature type="domain" description="Azaphilone pigments biosynthesis cluster protein L N-terminal" evidence="1">
    <location>
        <begin position="2"/>
        <end position="195"/>
    </location>
</feature>
<dbReference type="EMBL" id="MU003766">
    <property type="protein sequence ID" value="KAF2725922.1"/>
    <property type="molecule type" value="Genomic_DNA"/>
</dbReference>
<dbReference type="InterPro" id="IPR031348">
    <property type="entry name" value="PigL_N"/>
</dbReference>
<dbReference type="Proteomes" id="UP000799441">
    <property type="component" value="Unassembled WGS sequence"/>
</dbReference>